<evidence type="ECO:0000259" key="1">
    <source>
        <dbReference type="Pfam" id="PF20179"/>
    </source>
</evidence>
<dbReference type="STRING" id="745531.A0A0C3S3E8"/>
<organism evidence="2 3">
    <name type="scientific">Phlebiopsis gigantea (strain 11061_1 CR5-6)</name>
    <name type="common">White-rot fungus</name>
    <name type="synonym">Peniophora gigantea</name>
    <dbReference type="NCBI Taxonomy" id="745531"/>
    <lineage>
        <taxon>Eukaryota</taxon>
        <taxon>Fungi</taxon>
        <taxon>Dikarya</taxon>
        <taxon>Basidiomycota</taxon>
        <taxon>Agaricomycotina</taxon>
        <taxon>Agaricomycetes</taxon>
        <taxon>Polyporales</taxon>
        <taxon>Phanerochaetaceae</taxon>
        <taxon>Phlebiopsis</taxon>
    </lineage>
</organism>
<reference evidence="2 3" key="1">
    <citation type="journal article" date="2014" name="PLoS Genet.">
        <title>Analysis of the Phlebiopsis gigantea genome, transcriptome and secretome provides insight into its pioneer colonization strategies of wood.</title>
        <authorList>
            <person name="Hori C."/>
            <person name="Ishida T."/>
            <person name="Igarashi K."/>
            <person name="Samejima M."/>
            <person name="Suzuki H."/>
            <person name="Master E."/>
            <person name="Ferreira P."/>
            <person name="Ruiz-Duenas F.J."/>
            <person name="Held B."/>
            <person name="Canessa P."/>
            <person name="Larrondo L.F."/>
            <person name="Schmoll M."/>
            <person name="Druzhinina I.S."/>
            <person name="Kubicek C.P."/>
            <person name="Gaskell J.A."/>
            <person name="Kersten P."/>
            <person name="St John F."/>
            <person name="Glasner J."/>
            <person name="Sabat G."/>
            <person name="Splinter BonDurant S."/>
            <person name="Syed K."/>
            <person name="Yadav J."/>
            <person name="Mgbeahuruike A.C."/>
            <person name="Kovalchuk A."/>
            <person name="Asiegbu F.O."/>
            <person name="Lackner G."/>
            <person name="Hoffmeister D."/>
            <person name="Rencoret J."/>
            <person name="Gutierrez A."/>
            <person name="Sun H."/>
            <person name="Lindquist E."/>
            <person name="Barry K."/>
            <person name="Riley R."/>
            <person name="Grigoriev I.V."/>
            <person name="Henrissat B."/>
            <person name="Kues U."/>
            <person name="Berka R.M."/>
            <person name="Martinez A.T."/>
            <person name="Covert S.F."/>
            <person name="Blanchette R.A."/>
            <person name="Cullen D."/>
        </authorList>
    </citation>
    <scope>NUCLEOTIDE SEQUENCE [LARGE SCALE GENOMIC DNA]</scope>
    <source>
        <strain evidence="2 3">11061_1 CR5-6</strain>
    </source>
</reference>
<sequence>MNQRIRHDLVCRESLGPSKVPKAWVPVRVKPQRESLEGRSLPLTILWALEKLNRGDAWSQRDTLNIHILAADIMEVVHCRVFEEILHQLPKIKTLKIVMFNREFRPCNEGGVEDITPCPCTTYPNYVTAKGAAYTPPDLAVGFNAQLCGMREGWLPTLKLLSPKKIPSVFTSYTLAEAAEDSKILRAAGAQLIPGLEGRNPWGSQLIFVEPILAAVQAYTRMLYAVSADHVQFDRMLDRLNNRGHTLTPHLLPPPLSYIFAPVTPPLRVWGDIRRFHDWNVMVPGLGEFQSHDTQLHILTFEKVAILVLERGTIPAPTKTPLRTKQRRTAHVYVLAWQEQVSGQTGICVPPTLFASVVLQAPELEEHQ</sequence>
<accession>A0A0C3S3E8</accession>
<evidence type="ECO:0000313" key="3">
    <source>
        <dbReference type="Proteomes" id="UP000053257"/>
    </source>
</evidence>
<dbReference type="OrthoDB" id="432970at2759"/>
<evidence type="ECO:0000313" key="2">
    <source>
        <dbReference type="EMBL" id="KIP02365.1"/>
    </source>
</evidence>
<dbReference type="Proteomes" id="UP000053257">
    <property type="component" value="Unassembled WGS sequence"/>
</dbReference>
<gene>
    <name evidence="2" type="ORF">PHLGIDRAFT_16582</name>
</gene>
<feature type="domain" description="Mitochondrial splicing suppressor 51-like C-terminal" evidence="1">
    <location>
        <begin position="42"/>
        <end position="206"/>
    </location>
</feature>
<dbReference type="AlphaFoldDB" id="A0A0C3S3E8"/>
<dbReference type="HOGENOM" id="CLU_752482_0_0_1"/>
<proteinExistence type="predicted"/>
<dbReference type="InterPro" id="IPR046824">
    <property type="entry name" value="Mss51-like_C"/>
</dbReference>
<name>A0A0C3S3E8_PHLG1</name>
<dbReference type="EMBL" id="KN840680">
    <property type="protein sequence ID" value="KIP02365.1"/>
    <property type="molecule type" value="Genomic_DNA"/>
</dbReference>
<dbReference type="PANTHER" id="PTHR28069:SF2">
    <property type="entry name" value="GH20023P"/>
    <property type="match status" value="1"/>
</dbReference>
<keyword evidence="3" id="KW-1185">Reference proteome</keyword>
<dbReference type="Pfam" id="PF20179">
    <property type="entry name" value="MSS51_C"/>
    <property type="match status" value="1"/>
</dbReference>
<dbReference type="PANTHER" id="PTHR28069">
    <property type="entry name" value="GH20023P"/>
    <property type="match status" value="1"/>
</dbReference>
<protein>
    <recommendedName>
        <fullName evidence="1">Mitochondrial splicing suppressor 51-like C-terminal domain-containing protein</fullName>
    </recommendedName>
</protein>